<evidence type="ECO:0000313" key="6">
    <source>
        <dbReference type="EMBL" id="KAA8707711.1"/>
    </source>
</evidence>
<keyword evidence="2" id="KW-0680">Restriction system</keyword>
<keyword evidence="6" id="KW-0489">Methyltransferase</keyword>
<dbReference type="GO" id="GO:0003677">
    <property type="term" value="F:DNA binding"/>
    <property type="evidence" value="ECO:0007669"/>
    <property type="project" value="InterPro"/>
</dbReference>
<evidence type="ECO:0000259" key="5">
    <source>
        <dbReference type="Pfam" id="PF13588"/>
    </source>
</evidence>
<name>A0A5M9QHK5_9HELI</name>
<protein>
    <submittedName>
        <fullName evidence="6">N-6 DNA methylase</fullName>
    </submittedName>
</protein>
<dbReference type="GO" id="GO:0008170">
    <property type="term" value="F:N-methyltransferase activity"/>
    <property type="evidence" value="ECO:0007669"/>
    <property type="project" value="InterPro"/>
</dbReference>
<dbReference type="SUPFAM" id="SSF53335">
    <property type="entry name" value="S-adenosyl-L-methionine-dependent methyltransferases"/>
    <property type="match status" value="1"/>
</dbReference>
<dbReference type="PRINTS" id="PR00507">
    <property type="entry name" value="N12N6MTFRASE"/>
</dbReference>
<dbReference type="EMBL" id="VXKE01000021">
    <property type="protein sequence ID" value="KAA8707711.1"/>
    <property type="molecule type" value="Genomic_DNA"/>
</dbReference>
<organism evidence="6 7">
    <name type="scientific">Helicobacter canis</name>
    <dbReference type="NCBI Taxonomy" id="29419"/>
    <lineage>
        <taxon>Bacteria</taxon>
        <taxon>Pseudomonadati</taxon>
        <taxon>Campylobacterota</taxon>
        <taxon>Epsilonproteobacteria</taxon>
        <taxon>Campylobacterales</taxon>
        <taxon>Helicobacteraceae</taxon>
        <taxon>Helicobacter</taxon>
    </lineage>
</organism>
<dbReference type="InterPro" id="IPR052916">
    <property type="entry name" value="Type-I_RE_MTase_Subunit"/>
</dbReference>
<gene>
    <name evidence="6" type="ORF">F4V45_07510</name>
</gene>
<feature type="domain" description="DNA methylase adenine-specific" evidence="4">
    <location>
        <begin position="291"/>
        <end position="481"/>
    </location>
</feature>
<comment type="similarity">
    <text evidence="1">Belongs to the N(4)/N(6)-methyltransferase family.</text>
</comment>
<dbReference type="InterPro" id="IPR029063">
    <property type="entry name" value="SAM-dependent_MTases_sf"/>
</dbReference>
<keyword evidence="3" id="KW-0175">Coiled coil</keyword>
<feature type="domain" description="DNA methylase adenine-specific" evidence="4">
    <location>
        <begin position="541"/>
        <end position="658"/>
    </location>
</feature>
<proteinExistence type="inferred from homology"/>
<dbReference type="Pfam" id="PF13588">
    <property type="entry name" value="HSDR_N_2"/>
    <property type="match status" value="1"/>
</dbReference>
<dbReference type="PANTHER" id="PTHR42998:SF1">
    <property type="entry name" value="TYPE I RESTRICTION ENZYME HINDI METHYLASE SUBUNIT"/>
    <property type="match status" value="1"/>
</dbReference>
<dbReference type="GO" id="GO:0009307">
    <property type="term" value="P:DNA restriction-modification system"/>
    <property type="evidence" value="ECO:0007669"/>
    <property type="project" value="UniProtKB-KW"/>
</dbReference>
<evidence type="ECO:0000313" key="7">
    <source>
        <dbReference type="Proteomes" id="UP000323707"/>
    </source>
</evidence>
<evidence type="ECO:0000256" key="1">
    <source>
        <dbReference type="ARBA" id="ARBA00006594"/>
    </source>
</evidence>
<dbReference type="InterPro" id="IPR029464">
    <property type="entry name" value="HSDR_N"/>
</dbReference>
<evidence type="ECO:0000256" key="2">
    <source>
        <dbReference type="ARBA" id="ARBA00022747"/>
    </source>
</evidence>
<reference evidence="6 7" key="1">
    <citation type="submission" date="2019-09" db="EMBL/GenBank/DDBJ databases">
        <title>Draft genome sequence of various Type strains from the CCUG.</title>
        <authorList>
            <person name="Pineiro-Iglesias B."/>
            <person name="Tunovic T."/>
            <person name="Unosson C."/>
            <person name="Inganas E."/>
            <person name="Ohlen M."/>
            <person name="Cardew S."/>
            <person name="Jensie-Markopoulos S."/>
            <person name="Salva-Serra F."/>
            <person name="Jaen-Luchoro D."/>
            <person name="Karlsson R."/>
            <person name="Svensson-Stadler L."/>
            <person name="Chun J."/>
            <person name="Moore E."/>
        </authorList>
    </citation>
    <scope>NUCLEOTIDE SEQUENCE [LARGE SCALE GENOMIC DNA]</scope>
    <source>
        <strain evidence="6 7">CCUG 32756T</strain>
    </source>
</reference>
<evidence type="ECO:0000256" key="3">
    <source>
        <dbReference type="SAM" id="Coils"/>
    </source>
</evidence>
<dbReference type="Pfam" id="PF02384">
    <property type="entry name" value="N6_Mtase"/>
    <property type="match status" value="2"/>
</dbReference>
<feature type="coiled-coil region" evidence="3">
    <location>
        <begin position="377"/>
        <end position="404"/>
    </location>
</feature>
<feature type="domain" description="Type I restriction enzyme R protein N-terminal" evidence="5">
    <location>
        <begin position="27"/>
        <end position="144"/>
    </location>
</feature>
<dbReference type="Proteomes" id="UP000323707">
    <property type="component" value="Unassembled WGS sequence"/>
</dbReference>
<dbReference type="PROSITE" id="PS00092">
    <property type="entry name" value="N6_MTASE"/>
    <property type="match status" value="1"/>
</dbReference>
<dbReference type="InterPro" id="IPR002052">
    <property type="entry name" value="DNA_methylase_N6_adenine_CS"/>
</dbReference>
<dbReference type="RefSeq" id="WP_150337728.1">
    <property type="nucleotide sequence ID" value="NZ_JAERIX010000024.1"/>
</dbReference>
<evidence type="ECO:0000259" key="4">
    <source>
        <dbReference type="Pfam" id="PF02384"/>
    </source>
</evidence>
<accession>A0A5M9QHK5</accession>
<dbReference type="InterPro" id="IPR003356">
    <property type="entry name" value="DNA_methylase_A-5"/>
</dbReference>
<dbReference type="PANTHER" id="PTHR42998">
    <property type="entry name" value="TYPE I RESTRICTION ENZYME HINDVIIP M PROTEIN-RELATED"/>
    <property type="match status" value="1"/>
</dbReference>
<sequence>MQKLELQYNKEGKIYSPLSKKYKVATPEEIIRQKFVCTLVNSYKYNLEQMQEEVKTQKGKNAARADIVIWKSPKDKQDKNPPLIIVECKADTIRINESDYAQGESYARLTNAPFFVTHNSYETRFWRVIKDKMPGFTQEIANIPENNASDKEIDKLLKDLVVFKEDEFAKVLKECHNYIRDNDKLGPSEAFDEIAKILFMKVYVERKKIKDSKSGKNVFNKQYLDELEQDLKSSPLIKTTLGLLEVLFENTKEEFKNDEIFKQDEKIELKNATIEKIIEKLQIYNLSLTSSDIKGIAFEKFLGETFRGQLGQFFTPRPIVEFMIEMINPQENEVSCDPASGSGGFLIRIFSKVRELIQQDIIKQYEAYKKSILKDINNITDTEAKKLTSKKNELEKQLETDTQGTRLFKLSNHCIYGTDANDRMARTSKMNMIMHGDGHGGIHHHDGLLNINGIFESRFDIILTNPPFGSNVRKENIIRAEDAQTYLNDKGEVSYTEEKKEQIENYYKTYGKETYQNAQRKILDNIGKPIASLFALKPNLESDKTEHLFINRCLDLLKPGGRMGIVLPEGVFNTPNAEYVREFVEGRAFLRAVISLPQETFTSSKASVKSSILFLQKFSQNEQKEFNSLLEKHTKELKQKHKETLEKLESIINYRKAKGEKIAKYNANDKAKAKKELKELESSMKKQAFKHTKIDFDYPIFMAEPEFVGITSTGEMGENVKNELLDSYEVHKDENGKVLEKILEQKGILSHFQEFLQEYNIQWNQ</sequence>
<comment type="caution">
    <text evidence="6">The sequence shown here is derived from an EMBL/GenBank/DDBJ whole genome shotgun (WGS) entry which is preliminary data.</text>
</comment>
<keyword evidence="6" id="KW-0808">Transferase</keyword>
<dbReference type="GO" id="GO:0032259">
    <property type="term" value="P:methylation"/>
    <property type="evidence" value="ECO:0007669"/>
    <property type="project" value="UniProtKB-KW"/>
</dbReference>
<dbReference type="AlphaFoldDB" id="A0A5M9QHK5"/>
<dbReference type="Gene3D" id="3.40.50.150">
    <property type="entry name" value="Vaccinia Virus protein VP39"/>
    <property type="match status" value="1"/>
</dbReference>